<dbReference type="PANTHER" id="PTHR19229:SF98">
    <property type="entry name" value="PHOSPHOLIPID-TRANSPORTING ATPASE ABCA3"/>
    <property type="match status" value="1"/>
</dbReference>
<dbReference type="OrthoDB" id="9392210at2759"/>
<feature type="transmembrane region" description="Helical" evidence="1">
    <location>
        <begin position="270"/>
        <end position="294"/>
    </location>
</feature>
<accession>A0A2G9RJ25</accession>
<dbReference type="EMBL" id="KV938629">
    <property type="protein sequence ID" value="PIO27251.1"/>
    <property type="molecule type" value="Genomic_DNA"/>
</dbReference>
<proteinExistence type="predicted"/>
<keyword evidence="3" id="KW-1185">Reference proteome</keyword>
<feature type="transmembrane region" description="Helical" evidence="1">
    <location>
        <begin position="197"/>
        <end position="216"/>
    </location>
</feature>
<keyword evidence="1" id="KW-0812">Transmembrane</keyword>
<dbReference type="Proteomes" id="UP000228934">
    <property type="component" value="Unassembled WGS sequence"/>
</dbReference>
<sequence length="369" mass="41814">RGFPTEDDFEEFIRHDNQSGNVLAALVFDHPFNNSNDPLPLQGFSDGIPLNRSCIHTVTPMSDRPERGYQREGFLAVQHHVDRAIMYYHANETGRALLRNIDVSIQRFPFPPYVNDLFILAIQNQLPLLLMLSFTYTSLSIVRALVLEKERKLKVSGQGAVLKLSDPTLVFCYLMVFSISTISFSFMISSFFSKANIAAATGGFLYFFSYIPYFFISPRYDMITHSEKLISCLISNVGMAMGAQLFGMFEGKGTGAQWSNLMTPVSVDDNFTLCQVMGMLLLDSVLYSIIGWYVETVMPGDYGVPQPWYFFILPSYWCGTPRNAEVIEKEDDEDPEKALRGEYLEEEPSDLIPGVRIKHLTKDCISTHQ</sequence>
<dbReference type="PANTHER" id="PTHR19229">
    <property type="entry name" value="ATP-BINDING CASSETTE TRANSPORTER SUBFAMILY A ABCA"/>
    <property type="match status" value="1"/>
</dbReference>
<dbReference type="InterPro" id="IPR026082">
    <property type="entry name" value="ABCA"/>
</dbReference>
<feature type="transmembrane region" description="Helical" evidence="1">
    <location>
        <begin position="168"/>
        <end position="191"/>
    </location>
</feature>
<protein>
    <submittedName>
        <fullName evidence="2">Uncharacterized protein</fullName>
    </submittedName>
</protein>
<dbReference type="GO" id="GO:0016020">
    <property type="term" value="C:membrane"/>
    <property type="evidence" value="ECO:0007669"/>
    <property type="project" value="InterPro"/>
</dbReference>
<evidence type="ECO:0000313" key="3">
    <source>
        <dbReference type="Proteomes" id="UP000228934"/>
    </source>
</evidence>
<dbReference type="GO" id="GO:0005319">
    <property type="term" value="F:lipid transporter activity"/>
    <property type="evidence" value="ECO:0007669"/>
    <property type="project" value="TreeGrafter"/>
</dbReference>
<dbReference type="AlphaFoldDB" id="A0A2G9RJ25"/>
<gene>
    <name evidence="2" type="ORF">AB205_0118940</name>
</gene>
<feature type="transmembrane region" description="Helical" evidence="1">
    <location>
        <begin position="228"/>
        <end position="250"/>
    </location>
</feature>
<evidence type="ECO:0000256" key="1">
    <source>
        <dbReference type="SAM" id="Phobius"/>
    </source>
</evidence>
<name>A0A2G9RJ25_AQUCT</name>
<evidence type="ECO:0000313" key="2">
    <source>
        <dbReference type="EMBL" id="PIO27251.1"/>
    </source>
</evidence>
<dbReference type="GO" id="GO:0140359">
    <property type="term" value="F:ABC-type transporter activity"/>
    <property type="evidence" value="ECO:0007669"/>
    <property type="project" value="InterPro"/>
</dbReference>
<keyword evidence="1" id="KW-0472">Membrane</keyword>
<reference evidence="3" key="1">
    <citation type="journal article" date="2017" name="Nat. Commun.">
        <title>The North American bullfrog draft genome provides insight into hormonal regulation of long noncoding RNA.</title>
        <authorList>
            <person name="Hammond S.A."/>
            <person name="Warren R.L."/>
            <person name="Vandervalk B.P."/>
            <person name="Kucuk E."/>
            <person name="Khan H."/>
            <person name="Gibb E.A."/>
            <person name="Pandoh P."/>
            <person name="Kirk H."/>
            <person name="Zhao Y."/>
            <person name="Jones M."/>
            <person name="Mungall A.J."/>
            <person name="Coope R."/>
            <person name="Pleasance S."/>
            <person name="Moore R.A."/>
            <person name="Holt R.A."/>
            <person name="Round J.M."/>
            <person name="Ohora S."/>
            <person name="Walle B.V."/>
            <person name="Veldhoen N."/>
            <person name="Helbing C.C."/>
            <person name="Birol I."/>
        </authorList>
    </citation>
    <scope>NUCLEOTIDE SEQUENCE [LARGE SCALE GENOMIC DNA]</scope>
</reference>
<feature type="non-terminal residue" evidence="2">
    <location>
        <position position="1"/>
    </location>
</feature>
<keyword evidence="1" id="KW-1133">Transmembrane helix</keyword>
<organism evidence="2 3">
    <name type="scientific">Aquarana catesbeiana</name>
    <name type="common">American bullfrog</name>
    <name type="synonym">Rana catesbeiana</name>
    <dbReference type="NCBI Taxonomy" id="8400"/>
    <lineage>
        <taxon>Eukaryota</taxon>
        <taxon>Metazoa</taxon>
        <taxon>Chordata</taxon>
        <taxon>Craniata</taxon>
        <taxon>Vertebrata</taxon>
        <taxon>Euteleostomi</taxon>
        <taxon>Amphibia</taxon>
        <taxon>Batrachia</taxon>
        <taxon>Anura</taxon>
        <taxon>Neobatrachia</taxon>
        <taxon>Ranoidea</taxon>
        <taxon>Ranidae</taxon>
        <taxon>Aquarana</taxon>
    </lineage>
</organism>
<feature type="transmembrane region" description="Helical" evidence="1">
    <location>
        <begin position="126"/>
        <end position="147"/>
    </location>
</feature>
<feature type="non-terminal residue" evidence="2">
    <location>
        <position position="369"/>
    </location>
</feature>